<gene>
    <name evidence="2" type="ORF">Naga_100445g2</name>
</gene>
<evidence type="ECO:0000313" key="3">
    <source>
        <dbReference type="Proteomes" id="UP000019335"/>
    </source>
</evidence>
<reference evidence="2 3" key="1">
    <citation type="journal article" date="2014" name="Mol. Plant">
        <title>Chromosome Scale Genome Assembly and Transcriptome Profiling of Nannochloropsis gaditana in Nitrogen Depletion.</title>
        <authorList>
            <person name="Corteggiani Carpinelli E."/>
            <person name="Telatin A."/>
            <person name="Vitulo N."/>
            <person name="Forcato C."/>
            <person name="D'Angelo M."/>
            <person name="Schiavon R."/>
            <person name="Vezzi A."/>
            <person name="Giacometti G.M."/>
            <person name="Morosinotto T."/>
            <person name="Valle G."/>
        </authorList>
    </citation>
    <scope>NUCLEOTIDE SEQUENCE [LARGE SCALE GENOMIC DNA]</scope>
    <source>
        <strain evidence="2 3">B-31</strain>
    </source>
</reference>
<dbReference type="AlphaFoldDB" id="W7TKU7"/>
<protein>
    <submittedName>
        <fullName evidence="2">Uncharacterized protein</fullName>
    </submittedName>
</protein>
<name>W7TKU7_9STRA</name>
<dbReference type="Proteomes" id="UP000019335">
    <property type="component" value="Chromosome 14"/>
</dbReference>
<proteinExistence type="predicted"/>
<accession>W7TKU7</accession>
<sequence>MLTRPSSGRNSIPCPPSSRLTIDPVAPLTRTAAAVSLTLPVEQVRWKGEGWGTARRQGRNVEEPEYIFDVDGHDGVSSFHLPSLHLQIQPTNITNNGLMSAVGDRHEAASGVRGSQYPRAFM</sequence>
<organism evidence="2 3">
    <name type="scientific">Nannochloropsis gaditana</name>
    <dbReference type="NCBI Taxonomy" id="72520"/>
    <lineage>
        <taxon>Eukaryota</taxon>
        <taxon>Sar</taxon>
        <taxon>Stramenopiles</taxon>
        <taxon>Ochrophyta</taxon>
        <taxon>Eustigmatophyceae</taxon>
        <taxon>Eustigmatales</taxon>
        <taxon>Monodopsidaceae</taxon>
        <taxon>Nannochloropsis</taxon>
    </lineage>
</organism>
<keyword evidence="3" id="KW-1185">Reference proteome</keyword>
<evidence type="ECO:0000256" key="1">
    <source>
        <dbReference type="SAM" id="MobiDB-lite"/>
    </source>
</evidence>
<feature type="region of interest" description="Disordered" evidence="1">
    <location>
        <begin position="1"/>
        <end position="22"/>
    </location>
</feature>
<evidence type="ECO:0000313" key="2">
    <source>
        <dbReference type="EMBL" id="EWM24103.1"/>
    </source>
</evidence>
<comment type="caution">
    <text evidence="2">The sequence shown here is derived from an EMBL/GenBank/DDBJ whole genome shotgun (WGS) entry which is preliminary data.</text>
</comment>
<dbReference type="EMBL" id="AZIL01001364">
    <property type="protein sequence ID" value="EWM24103.1"/>
    <property type="molecule type" value="Genomic_DNA"/>
</dbReference>
<feature type="compositionally biased region" description="Polar residues" evidence="1">
    <location>
        <begin position="1"/>
        <end position="10"/>
    </location>
</feature>